<keyword evidence="1" id="KW-0472">Membrane</keyword>
<organism evidence="2 3">
    <name type="scientific">Algoriphagus oliviformis</name>
    <dbReference type="NCBI Taxonomy" id="2811231"/>
    <lineage>
        <taxon>Bacteria</taxon>
        <taxon>Pseudomonadati</taxon>
        <taxon>Bacteroidota</taxon>
        <taxon>Cytophagia</taxon>
        <taxon>Cytophagales</taxon>
        <taxon>Cyclobacteriaceae</taxon>
        <taxon>Algoriphagus</taxon>
    </lineage>
</organism>
<gene>
    <name evidence="2" type="ORF">J0A68_18825</name>
</gene>
<feature type="transmembrane region" description="Helical" evidence="1">
    <location>
        <begin position="6"/>
        <end position="24"/>
    </location>
</feature>
<name>A0ABS3C7M1_9BACT</name>
<dbReference type="RefSeq" id="WP_206579788.1">
    <property type="nucleotide sequence ID" value="NZ_JAFKCT010000009.1"/>
</dbReference>
<evidence type="ECO:0000313" key="3">
    <source>
        <dbReference type="Proteomes" id="UP000664317"/>
    </source>
</evidence>
<dbReference type="EMBL" id="JAFKCT010000009">
    <property type="protein sequence ID" value="MBN7813018.1"/>
    <property type="molecule type" value="Genomic_DNA"/>
</dbReference>
<evidence type="ECO:0000313" key="2">
    <source>
        <dbReference type="EMBL" id="MBN7813018.1"/>
    </source>
</evidence>
<protein>
    <submittedName>
        <fullName evidence="2">Uncharacterized protein</fullName>
    </submittedName>
</protein>
<keyword evidence="1" id="KW-0812">Transmembrane</keyword>
<evidence type="ECO:0000256" key="1">
    <source>
        <dbReference type="SAM" id="Phobius"/>
    </source>
</evidence>
<comment type="caution">
    <text evidence="2">The sequence shown here is derived from an EMBL/GenBank/DDBJ whole genome shotgun (WGS) entry which is preliminary data.</text>
</comment>
<accession>A0ABS3C7M1</accession>
<dbReference type="Proteomes" id="UP000664317">
    <property type="component" value="Unassembled WGS sequence"/>
</dbReference>
<proteinExistence type="predicted"/>
<keyword evidence="1" id="KW-1133">Transmembrane helix</keyword>
<sequence>MDLHEGFWGFLIGFLSGFIANWAYKKWESYQRGTKPFIFKKIEGGFIKFEGQIQNSPTGQSAMNKVEKNLNDFDQTGSTLNS</sequence>
<reference evidence="2 3" key="1">
    <citation type="submission" date="2021-03" db="EMBL/GenBank/DDBJ databases">
        <title>novel species isolated from a fishpond in China.</title>
        <authorList>
            <person name="Lu H."/>
            <person name="Cai Z."/>
        </authorList>
    </citation>
    <scope>NUCLEOTIDE SEQUENCE [LARGE SCALE GENOMIC DNA]</scope>
    <source>
        <strain evidence="2 3">H41</strain>
    </source>
</reference>
<keyword evidence="3" id="KW-1185">Reference proteome</keyword>